<name>A0AC35TNH0_9BILA</name>
<accession>A0AC35TNH0</accession>
<reference evidence="2" key="1">
    <citation type="submission" date="2016-11" db="UniProtKB">
        <authorList>
            <consortium name="WormBaseParasite"/>
        </authorList>
    </citation>
    <scope>IDENTIFICATION</scope>
    <source>
        <strain evidence="2">KR3021</strain>
    </source>
</reference>
<proteinExistence type="predicted"/>
<sequence length="241" mass="27095">MSLSDSVQIEKPINPIILINPIVPTEPLIHTQPIIPTGPTIRTEIITTPEIVQTILPEIITTSKIKETIMPQTTPEIEETSMPEITTTSEIEKTILPENNKITEIKNAVLRIQNILDSPDPNEYIREISSTSSTTTHAPLYLQVPKIDNDNYIFGIATHLDIPAMESTTTMPPPKENNNPVLPKLSKPTEATIEEFTWWKKALAGLMCALNDCSVLERMLKLPPVIHSKGYYEESYMRKML</sequence>
<protein>
    <submittedName>
        <fullName evidence="2">Reverse transcriptase domain-containing protein</fullName>
    </submittedName>
</protein>
<organism evidence="1 2">
    <name type="scientific">Rhabditophanes sp. KR3021</name>
    <dbReference type="NCBI Taxonomy" id="114890"/>
    <lineage>
        <taxon>Eukaryota</taxon>
        <taxon>Metazoa</taxon>
        <taxon>Ecdysozoa</taxon>
        <taxon>Nematoda</taxon>
        <taxon>Chromadorea</taxon>
        <taxon>Rhabditida</taxon>
        <taxon>Tylenchina</taxon>
        <taxon>Panagrolaimomorpha</taxon>
        <taxon>Strongyloidoidea</taxon>
        <taxon>Alloionematidae</taxon>
        <taxon>Rhabditophanes</taxon>
    </lineage>
</organism>
<dbReference type="Proteomes" id="UP000095286">
    <property type="component" value="Unplaced"/>
</dbReference>
<evidence type="ECO:0000313" key="1">
    <source>
        <dbReference type="Proteomes" id="UP000095286"/>
    </source>
</evidence>
<evidence type="ECO:0000313" key="2">
    <source>
        <dbReference type="WBParaSite" id="RSKR_0000248900.1"/>
    </source>
</evidence>
<dbReference type="WBParaSite" id="RSKR_0000248900.1">
    <property type="protein sequence ID" value="RSKR_0000248900.1"/>
    <property type="gene ID" value="RSKR_0000248900"/>
</dbReference>